<accession>A0ABP9ZHQ3</accession>
<dbReference type="InterPro" id="IPR029063">
    <property type="entry name" value="SAM-dependent_MTases_sf"/>
</dbReference>
<dbReference type="Gene3D" id="3.90.120.10">
    <property type="entry name" value="DNA Methylase, subunit A, domain 2"/>
    <property type="match status" value="1"/>
</dbReference>
<dbReference type="Proteomes" id="UP001438112">
    <property type="component" value="Unassembled WGS sequence"/>
</dbReference>
<evidence type="ECO:0000313" key="5">
    <source>
        <dbReference type="Proteomes" id="UP001438112"/>
    </source>
</evidence>
<keyword evidence="3" id="KW-0680">Restriction system</keyword>
<name>A0ABP9ZHQ3_9LACO</name>
<dbReference type="EMBL" id="BAABVV010000033">
    <property type="protein sequence ID" value="GAA6114323.1"/>
    <property type="molecule type" value="Genomic_DNA"/>
</dbReference>
<evidence type="ECO:0000256" key="2">
    <source>
        <dbReference type="ARBA" id="ARBA00022679"/>
    </source>
</evidence>
<evidence type="ECO:0000256" key="1">
    <source>
        <dbReference type="ARBA" id="ARBA00022603"/>
    </source>
</evidence>
<organism evidence="4 5">
    <name type="scientific">Apilactobacillus apinorum</name>
    <dbReference type="NCBI Taxonomy" id="1218495"/>
    <lineage>
        <taxon>Bacteria</taxon>
        <taxon>Bacillati</taxon>
        <taxon>Bacillota</taxon>
        <taxon>Bacilli</taxon>
        <taxon>Lactobacillales</taxon>
        <taxon>Lactobacillaceae</taxon>
        <taxon>Apilactobacillus</taxon>
    </lineage>
</organism>
<keyword evidence="2" id="KW-0808">Transferase</keyword>
<sequence>MRHGKYFTIDSVPNSDKKATPLKEIIQSEDDVDEKYYVDDKDKIAKFAYLRGPKRIERTSADGHTYTYSEGGMSPYEDLSLPGRTMLTSEGSVNRSTHWLKINGRYRVLTPIEAERMQDFPDDWTKYKIVDGEVKEVSDRMRMFFMGNALVTSVIEGIGKGIKNIIEEYE</sequence>
<comment type="caution">
    <text evidence="4">The sequence shown here is derived from an EMBL/GenBank/DDBJ whole genome shotgun (WGS) entry which is preliminary data.</text>
</comment>
<protein>
    <recommendedName>
        <fullName evidence="6">DNA (cytosine-5-)-methyltransferase</fullName>
    </recommendedName>
</protein>
<keyword evidence="5" id="KW-1185">Reference proteome</keyword>
<keyword evidence="1" id="KW-0489">Methyltransferase</keyword>
<evidence type="ECO:0008006" key="6">
    <source>
        <dbReference type="Google" id="ProtNLM"/>
    </source>
</evidence>
<evidence type="ECO:0000313" key="4">
    <source>
        <dbReference type="EMBL" id="GAA6114323.1"/>
    </source>
</evidence>
<dbReference type="SUPFAM" id="SSF53335">
    <property type="entry name" value="S-adenosyl-L-methionine-dependent methyltransferases"/>
    <property type="match status" value="1"/>
</dbReference>
<evidence type="ECO:0000256" key="3">
    <source>
        <dbReference type="ARBA" id="ARBA00022747"/>
    </source>
</evidence>
<dbReference type="InterPro" id="IPR001525">
    <property type="entry name" value="C5_MeTfrase"/>
</dbReference>
<proteinExistence type="predicted"/>
<gene>
    <name evidence="4" type="ORF">AP20H10_06860</name>
</gene>
<dbReference type="Pfam" id="PF00145">
    <property type="entry name" value="DNA_methylase"/>
    <property type="match status" value="1"/>
</dbReference>
<reference evidence="4 5" key="1">
    <citation type="submission" date="2024-03" db="EMBL/GenBank/DDBJ databases">
        <title>Inconsistent identification of Apilactobacillus kunkeei-related strains obtained by well-developed overall genome related indices.</title>
        <authorList>
            <person name="Maeno S."/>
            <person name="Endo A."/>
        </authorList>
    </citation>
    <scope>NUCLEOTIDE SEQUENCE [LARGE SCALE GENOMIC DNA]</scope>
    <source>
        <strain evidence="4 5">20H-10</strain>
    </source>
</reference>